<organism evidence="2 3">
    <name type="scientific">Neoarthrinium moseri</name>
    <dbReference type="NCBI Taxonomy" id="1658444"/>
    <lineage>
        <taxon>Eukaryota</taxon>
        <taxon>Fungi</taxon>
        <taxon>Dikarya</taxon>
        <taxon>Ascomycota</taxon>
        <taxon>Pezizomycotina</taxon>
        <taxon>Sordariomycetes</taxon>
        <taxon>Xylariomycetidae</taxon>
        <taxon>Amphisphaeriales</taxon>
        <taxon>Apiosporaceae</taxon>
        <taxon>Neoarthrinium</taxon>
    </lineage>
</organism>
<proteinExistence type="predicted"/>
<dbReference type="EMBL" id="JAFIMR010000006">
    <property type="protein sequence ID" value="KAI1877398.1"/>
    <property type="molecule type" value="Genomic_DNA"/>
</dbReference>
<protein>
    <submittedName>
        <fullName evidence="2">Uncharacterized protein</fullName>
    </submittedName>
</protein>
<reference evidence="2" key="1">
    <citation type="submission" date="2021-03" db="EMBL/GenBank/DDBJ databases">
        <title>Revisited historic fungal species revealed as producer of novel bioactive compounds through whole genome sequencing and comparative genomics.</title>
        <authorList>
            <person name="Vignolle G.A."/>
            <person name="Hochenegger N."/>
            <person name="Mach R.L."/>
            <person name="Mach-Aigner A.R."/>
            <person name="Javad Rahimi M."/>
            <person name="Salim K.A."/>
            <person name="Chan C.M."/>
            <person name="Lim L.B.L."/>
            <person name="Cai F."/>
            <person name="Druzhinina I.S."/>
            <person name="U'Ren J.M."/>
            <person name="Derntl C."/>
        </authorList>
    </citation>
    <scope>NUCLEOTIDE SEQUENCE</scope>
    <source>
        <strain evidence="2">TUCIM 5799</strain>
    </source>
</reference>
<name>A0A9P9WS72_9PEZI</name>
<evidence type="ECO:0000256" key="1">
    <source>
        <dbReference type="SAM" id="MobiDB-lite"/>
    </source>
</evidence>
<evidence type="ECO:0000313" key="2">
    <source>
        <dbReference type="EMBL" id="KAI1877398.1"/>
    </source>
</evidence>
<sequence length="516" mass="55441">MAGGIVTTVFSPNPTCVASSNIWLSTATCITLPYSKSQEGPCTYTLQGERRKTSATDENCFATYPSTVAYSDCPESYTVASVQTYRSQFYNEVWSYCCPEAYSYEWDFDAITTQFNDEKISVTLRDQPGCKATSVEVLRSQVVTVTVATEPEITVATTDWAEDGVLFAEAVTIRGMVYSTPTQSTCWGNNCPLSYEPSPTFPSTITPTPTVQFTAPAGCLDPGNLWVVTTSCYITSPQVYGPASTPDWLQCTITNFGAPAWSSDSCYLPGYPAPQTDGSYYGGCPAGYTGVVTNSGPGYNSYRHNVGYFDISYYSTTCCPTEYGFVTAPSDAGRTITTTHDGRAYGVFVYPMPGCYATSVKALSGKELPMRTTSNNMAWDKRQEGGAEFPTTATWDYEHGTLYARMAQAGYTVFMGTHTCYESCSTWLTYYYPDGTGGPTPSTAVTTTTESDQQSSNTGATDTSGRGEGGSGSPSPSDTSPTAETGSSAASSNARPGWKHHVAMSFMAAMLIAILH</sequence>
<feature type="compositionally biased region" description="Low complexity" evidence="1">
    <location>
        <begin position="473"/>
        <end position="485"/>
    </location>
</feature>
<comment type="caution">
    <text evidence="2">The sequence shown here is derived from an EMBL/GenBank/DDBJ whole genome shotgun (WGS) entry which is preliminary data.</text>
</comment>
<feature type="compositionally biased region" description="Polar residues" evidence="1">
    <location>
        <begin position="450"/>
        <end position="460"/>
    </location>
</feature>
<feature type="compositionally biased region" description="Low complexity" evidence="1">
    <location>
        <begin position="439"/>
        <end position="449"/>
    </location>
</feature>
<accession>A0A9P9WS72</accession>
<gene>
    <name evidence="2" type="ORF">JX265_003406</name>
</gene>
<feature type="region of interest" description="Disordered" evidence="1">
    <location>
        <begin position="439"/>
        <end position="495"/>
    </location>
</feature>
<dbReference type="AlphaFoldDB" id="A0A9P9WS72"/>
<keyword evidence="3" id="KW-1185">Reference proteome</keyword>
<dbReference type="Proteomes" id="UP000829685">
    <property type="component" value="Unassembled WGS sequence"/>
</dbReference>
<evidence type="ECO:0000313" key="3">
    <source>
        <dbReference type="Proteomes" id="UP000829685"/>
    </source>
</evidence>